<dbReference type="EMBL" id="CARXXK010000001">
    <property type="protein sequence ID" value="CAI6345484.1"/>
    <property type="molecule type" value="Genomic_DNA"/>
</dbReference>
<evidence type="ECO:0000313" key="1">
    <source>
        <dbReference type="EMBL" id="CAI6345484.1"/>
    </source>
</evidence>
<dbReference type="Proteomes" id="UP001160148">
    <property type="component" value="Unassembled WGS sequence"/>
</dbReference>
<protein>
    <submittedName>
        <fullName evidence="1">Uncharacterized protein</fullName>
    </submittedName>
</protein>
<sequence>MSTEHYTFNNDDRFSYFSVTTDNISYSYTNILICSCCDWRMSDFGDFITMADLVELLVPYSAGACPPISAMPCTAGNPTG</sequence>
<gene>
    <name evidence="1" type="ORF">MEUPH1_LOCUS2490</name>
</gene>
<evidence type="ECO:0000313" key="2">
    <source>
        <dbReference type="Proteomes" id="UP001160148"/>
    </source>
</evidence>
<reference evidence="1 2" key="1">
    <citation type="submission" date="2023-01" db="EMBL/GenBank/DDBJ databases">
        <authorList>
            <person name="Whitehead M."/>
        </authorList>
    </citation>
    <scope>NUCLEOTIDE SEQUENCE [LARGE SCALE GENOMIC DNA]</scope>
</reference>
<dbReference type="AlphaFoldDB" id="A0AAV0VPE0"/>
<accession>A0AAV0VPE0</accession>
<keyword evidence="2" id="KW-1185">Reference proteome</keyword>
<proteinExistence type="predicted"/>
<name>A0AAV0VPE0_9HEMI</name>
<comment type="caution">
    <text evidence="1">The sequence shown here is derived from an EMBL/GenBank/DDBJ whole genome shotgun (WGS) entry which is preliminary data.</text>
</comment>
<organism evidence="1 2">
    <name type="scientific">Macrosiphum euphorbiae</name>
    <name type="common">potato aphid</name>
    <dbReference type="NCBI Taxonomy" id="13131"/>
    <lineage>
        <taxon>Eukaryota</taxon>
        <taxon>Metazoa</taxon>
        <taxon>Ecdysozoa</taxon>
        <taxon>Arthropoda</taxon>
        <taxon>Hexapoda</taxon>
        <taxon>Insecta</taxon>
        <taxon>Pterygota</taxon>
        <taxon>Neoptera</taxon>
        <taxon>Paraneoptera</taxon>
        <taxon>Hemiptera</taxon>
        <taxon>Sternorrhyncha</taxon>
        <taxon>Aphidomorpha</taxon>
        <taxon>Aphidoidea</taxon>
        <taxon>Aphididae</taxon>
        <taxon>Macrosiphini</taxon>
        <taxon>Macrosiphum</taxon>
    </lineage>
</organism>